<accession>A0A9P7RLH3</accession>
<proteinExistence type="predicted"/>
<sequence>MVGKYLPTVIKFIKTEYTLPTDQLRIILDIISNQSSVSATRSPLNDLDELYLMVLRANPDRDKRLLPILAIIVLNLPNGKSPAFIELVLGHSPGTVAQTLRAMHSVLEVRDRKDEIRIYHKSFMDFLHDQARSKEFFIDKPMWKDRLASDSLFLQKLVKDWKHVCLRRVSHKRRKRRSNVLWLEVDAFYHMVLSISAELVGHDMLLHILAAILLFPSGESRSPEFIQLLLGLRREVLDQALQTFKFILQRQLYASSLSVPGTLSTFLLHRKQ</sequence>
<dbReference type="AlphaFoldDB" id="A0A9P7RLH3"/>
<protein>
    <submittedName>
        <fullName evidence="1">Uncharacterized protein</fullName>
    </submittedName>
</protein>
<dbReference type="GeneID" id="66072068"/>
<evidence type="ECO:0000313" key="1">
    <source>
        <dbReference type="EMBL" id="KAG7085431.1"/>
    </source>
</evidence>
<dbReference type="KEGG" id="more:E1B28_002992"/>
<dbReference type="EMBL" id="CM032191">
    <property type="protein sequence ID" value="KAG7085431.1"/>
    <property type="molecule type" value="Genomic_DNA"/>
</dbReference>
<evidence type="ECO:0000313" key="2">
    <source>
        <dbReference type="Proteomes" id="UP001049176"/>
    </source>
</evidence>
<reference evidence="1" key="1">
    <citation type="journal article" date="2021" name="Genome Biol. Evol.">
        <title>The assembled and annotated genome of the fairy-ring fungus Marasmius oreades.</title>
        <authorList>
            <person name="Hiltunen M."/>
            <person name="Ament-Velasquez S.L."/>
            <person name="Johannesson H."/>
        </authorList>
    </citation>
    <scope>NUCLEOTIDE SEQUENCE</scope>
    <source>
        <strain evidence="1">03SP1</strain>
    </source>
</reference>
<dbReference type="RefSeq" id="XP_043001902.1">
    <property type="nucleotide sequence ID" value="XM_043159948.1"/>
</dbReference>
<dbReference type="Proteomes" id="UP001049176">
    <property type="component" value="Chromosome 11"/>
</dbReference>
<name>A0A9P7RLH3_9AGAR</name>
<dbReference type="OrthoDB" id="3262196at2759"/>
<gene>
    <name evidence="1" type="ORF">E1B28_002992</name>
</gene>
<comment type="caution">
    <text evidence="1">The sequence shown here is derived from an EMBL/GenBank/DDBJ whole genome shotgun (WGS) entry which is preliminary data.</text>
</comment>
<keyword evidence="2" id="KW-1185">Reference proteome</keyword>
<organism evidence="1 2">
    <name type="scientific">Marasmius oreades</name>
    <name type="common">fairy-ring Marasmius</name>
    <dbReference type="NCBI Taxonomy" id="181124"/>
    <lineage>
        <taxon>Eukaryota</taxon>
        <taxon>Fungi</taxon>
        <taxon>Dikarya</taxon>
        <taxon>Basidiomycota</taxon>
        <taxon>Agaricomycotina</taxon>
        <taxon>Agaricomycetes</taxon>
        <taxon>Agaricomycetidae</taxon>
        <taxon>Agaricales</taxon>
        <taxon>Marasmiineae</taxon>
        <taxon>Marasmiaceae</taxon>
        <taxon>Marasmius</taxon>
    </lineage>
</organism>